<keyword evidence="2" id="KW-1185">Reference proteome</keyword>
<name>A0A146GA75_TERSA</name>
<accession>A0A146GA75</accession>
<comment type="caution">
    <text evidence="1">The sequence shown here is derived from an EMBL/GenBank/DDBJ whole genome shotgun (WGS) entry which is preliminary data.</text>
</comment>
<dbReference type="EMBL" id="BDCO01000002">
    <property type="protein sequence ID" value="GAT34331.1"/>
    <property type="molecule type" value="Genomic_DNA"/>
</dbReference>
<dbReference type="Proteomes" id="UP000076023">
    <property type="component" value="Unassembled WGS sequence"/>
</dbReference>
<reference evidence="2" key="1">
    <citation type="journal article" date="2017" name="Genome Announc.">
        <title>Draft Genome Sequence of Terrimicrobium sacchariphilum NM-5T, a Facultative Anaerobic Soil Bacterium of the Class Spartobacteria.</title>
        <authorList>
            <person name="Qiu Y.L."/>
            <person name="Tourlousse D.M."/>
            <person name="Matsuura N."/>
            <person name="Ohashi A."/>
            <person name="Sekiguchi Y."/>
        </authorList>
    </citation>
    <scope>NUCLEOTIDE SEQUENCE [LARGE SCALE GENOMIC DNA]</scope>
    <source>
        <strain evidence="2">NM-5</strain>
    </source>
</reference>
<evidence type="ECO:0000313" key="2">
    <source>
        <dbReference type="Proteomes" id="UP000076023"/>
    </source>
</evidence>
<sequence length="174" mass="20076">MIEEHDFHYALENTRVVIQPQRTIETFGSTSFRFLLVSELLDQVNVVRVRGGRIEAERPRIVAPHHFRKLLLDGFGDSAREYADAVEKLSGVAHILRYGFELRKTDLEQNLVHDPMEVVVARLEEDMRSRNDPMDTLITGVDDAWEVCLLKFTMDLIQRSAGGNVDEWKRRGLI</sequence>
<dbReference type="STRING" id="690879.TSACC_22756"/>
<dbReference type="AlphaFoldDB" id="A0A146GA75"/>
<evidence type="ECO:0000313" key="1">
    <source>
        <dbReference type="EMBL" id="GAT34331.1"/>
    </source>
</evidence>
<dbReference type="RefSeq" id="WP_075079970.1">
    <property type="nucleotide sequence ID" value="NZ_BDCO01000002.1"/>
</dbReference>
<organism evidence="1 2">
    <name type="scientific">Terrimicrobium sacchariphilum</name>
    <dbReference type="NCBI Taxonomy" id="690879"/>
    <lineage>
        <taxon>Bacteria</taxon>
        <taxon>Pseudomonadati</taxon>
        <taxon>Verrucomicrobiota</taxon>
        <taxon>Terrimicrobiia</taxon>
        <taxon>Terrimicrobiales</taxon>
        <taxon>Terrimicrobiaceae</taxon>
        <taxon>Terrimicrobium</taxon>
    </lineage>
</organism>
<protein>
    <submittedName>
        <fullName evidence="1">Uncharacterized protein</fullName>
    </submittedName>
</protein>
<dbReference type="InParanoid" id="A0A146GA75"/>
<gene>
    <name evidence="1" type="ORF">TSACC_22756</name>
</gene>
<dbReference type="OrthoDB" id="9781745at2"/>
<proteinExistence type="predicted"/>